<comment type="similarity">
    <text evidence="2">Belongs to the MoaE family.</text>
</comment>
<evidence type="ECO:0000256" key="2">
    <source>
        <dbReference type="ARBA" id="ARBA00005426"/>
    </source>
</evidence>
<dbReference type="SUPFAM" id="SSF54690">
    <property type="entry name" value="Molybdopterin synthase subunit MoaE"/>
    <property type="match status" value="1"/>
</dbReference>
<comment type="subunit">
    <text evidence="5">Heterotetramer of 2 MoaD subunits and 2 MoaE subunits. Also stable as homodimer. The enzyme changes between these two forms during catalysis.</text>
</comment>
<evidence type="ECO:0000256" key="10">
    <source>
        <dbReference type="ARBA" id="ARBA00049878"/>
    </source>
</evidence>
<evidence type="ECO:0000256" key="8">
    <source>
        <dbReference type="ARBA" id="ARBA00030781"/>
    </source>
</evidence>
<reference evidence="12" key="1">
    <citation type="submission" date="2016-10" db="EMBL/GenBank/DDBJ databases">
        <authorList>
            <person name="Varghese N."/>
            <person name="Submissions S."/>
        </authorList>
    </citation>
    <scope>NUCLEOTIDE SEQUENCE [LARGE SCALE GENOMIC DNA]</scope>
    <source>
        <strain evidence="12">DSM 8415</strain>
    </source>
</reference>
<dbReference type="InterPro" id="IPR003448">
    <property type="entry name" value="Mopterin_biosynth_MoaE"/>
</dbReference>
<evidence type="ECO:0000313" key="11">
    <source>
        <dbReference type="EMBL" id="SDB95358.1"/>
    </source>
</evidence>
<evidence type="ECO:0000256" key="4">
    <source>
        <dbReference type="ARBA" id="ARBA00013858"/>
    </source>
</evidence>
<dbReference type="OrthoDB" id="9786032at2"/>
<dbReference type="EC" id="2.8.1.12" evidence="3"/>
<dbReference type="Pfam" id="PF02391">
    <property type="entry name" value="MoaE"/>
    <property type="match status" value="1"/>
</dbReference>
<dbReference type="Proteomes" id="UP000199411">
    <property type="component" value="Unassembled WGS sequence"/>
</dbReference>
<dbReference type="AlphaFoldDB" id="A0A1G6HML4"/>
<keyword evidence="12" id="KW-1185">Reference proteome</keyword>
<proteinExistence type="inferred from homology"/>
<dbReference type="InterPro" id="IPR036563">
    <property type="entry name" value="MoaE_sf"/>
</dbReference>
<organism evidence="11 12">
    <name type="scientific">Desulfurella multipotens</name>
    <dbReference type="NCBI Taxonomy" id="79269"/>
    <lineage>
        <taxon>Bacteria</taxon>
        <taxon>Pseudomonadati</taxon>
        <taxon>Campylobacterota</taxon>
        <taxon>Desulfurellia</taxon>
        <taxon>Desulfurellales</taxon>
        <taxon>Desulfurellaceae</taxon>
        <taxon>Desulfurella</taxon>
    </lineage>
</organism>
<comment type="catalytic activity">
    <reaction evidence="10">
        <text>2 [molybdopterin-synthase sulfur-carrier protein]-C-terminal-Gly-aminoethanethioate + cyclic pyranopterin phosphate + H2O = molybdopterin + 2 [molybdopterin-synthase sulfur-carrier protein]-C-terminal Gly-Gly + 2 H(+)</text>
        <dbReference type="Rhea" id="RHEA:26333"/>
        <dbReference type="Rhea" id="RHEA-COMP:12202"/>
        <dbReference type="Rhea" id="RHEA-COMP:19907"/>
        <dbReference type="ChEBI" id="CHEBI:15377"/>
        <dbReference type="ChEBI" id="CHEBI:15378"/>
        <dbReference type="ChEBI" id="CHEBI:58698"/>
        <dbReference type="ChEBI" id="CHEBI:59648"/>
        <dbReference type="ChEBI" id="CHEBI:90778"/>
        <dbReference type="ChEBI" id="CHEBI:232372"/>
        <dbReference type="EC" id="2.8.1.12"/>
    </reaction>
</comment>
<sequence length="120" mass="13763">MKMPSIDEIIKKIKKQTNPERLGMILIHNGIVRKTSKDGSKIVKEMVISYNKELLDKKVNELKTLPGIEHVYAFINAGKLNVGDDIMLVIVAGDRRSNILKPFEDFIKYIKQNIVKEQEI</sequence>
<gene>
    <name evidence="11" type="ORF">SAMN05660835_00032</name>
</gene>
<evidence type="ECO:0000256" key="3">
    <source>
        <dbReference type="ARBA" id="ARBA00011950"/>
    </source>
</evidence>
<protein>
    <recommendedName>
        <fullName evidence="4">Molybdopterin synthase catalytic subunit</fullName>
        <ecNumber evidence="3">2.8.1.12</ecNumber>
    </recommendedName>
    <alternativeName>
        <fullName evidence="8">MPT synthase subunit 2</fullName>
    </alternativeName>
    <alternativeName>
        <fullName evidence="6">Molybdenum cofactor biosynthesis protein E</fullName>
    </alternativeName>
    <alternativeName>
        <fullName evidence="7">Molybdopterin-converting factor large subunit</fullName>
    </alternativeName>
    <alternativeName>
        <fullName evidence="9">Molybdopterin-converting factor subunit 2</fullName>
    </alternativeName>
</protein>
<dbReference type="EMBL" id="FMYU01000001">
    <property type="protein sequence ID" value="SDB95358.1"/>
    <property type="molecule type" value="Genomic_DNA"/>
</dbReference>
<dbReference type="RefSeq" id="WP_092127294.1">
    <property type="nucleotide sequence ID" value="NZ_FMYU01000001.1"/>
</dbReference>
<dbReference type="Gene3D" id="3.90.1170.40">
    <property type="entry name" value="Molybdopterin biosynthesis MoaE subunit"/>
    <property type="match status" value="1"/>
</dbReference>
<evidence type="ECO:0000256" key="9">
    <source>
        <dbReference type="ARBA" id="ARBA00032474"/>
    </source>
</evidence>
<comment type="pathway">
    <text evidence="1">Cofactor biosynthesis; molybdopterin biosynthesis.</text>
</comment>
<name>A0A1G6HML4_9BACT</name>
<evidence type="ECO:0000256" key="6">
    <source>
        <dbReference type="ARBA" id="ARBA00029745"/>
    </source>
</evidence>
<dbReference type="GO" id="GO:0030366">
    <property type="term" value="F:molybdopterin synthase activity"/>
    <property type="evidence" value="ECO:0007669"/>
    <property type="project" value="UniProtKB-EC"/>
</dbReference>
<evidence type="ECO:0000256" key="1">
    <source>
        <dbReference type="ARBA" id="ARBA00005046"/>
    </source>
</evidence>
<dbReference type="UniPathway" id="UPA00344"/>
<evidence type="ECO:0000256" key="7">
    <source>
        <dbReference type="ARBA" id="ARBA00030407"/>
    </source>
</evidence>
<evidence type="ECO:0000313" key="12">
    <source>
        <dbReference type="Proteomes" id="UP000199411"/>
    </source>
</evidence>
<evidence type="ECO:0000256" key="5">
    <source>
        <dbReference type="ARBA" id="ARBA00026066"/>
    </source>
</evidence>
<dbReference type="GO" id="GO:0006777">
    <property type="term" value="P:Mo-molybdopterin cofactor biosynthetic process"/>
    <property type="evidence" value="ECO:0007669"/>
    <property type="project" value="InterPro"/>
</dbReference>
<accession>A0A1G6HML4</accession>